<accession>A0A811LLG6</accession>
<evidence type="ECO:0000256" key="1">
    <source>
        <dbReference type="SAM" id="MobiDB-lite"/>
    </source>
</evidence>
<evidence type="ECO:0000313" key="2">
    <source>
        <dbReference type="EMBL" id="CAD5227768.1"/>
    </source>
</evidence>
<reference evidence="2" key="1">
    <citation type="submission" date="2020-09" db="EMBL/GenBank/DDBJ databases">
        <authorList>
            <person name="Kikuchi T."/>
        </authorList>
    </citation>
    <scope>NUCLEOTIDE SEQUENCE</scope>
    <source>
        <strain evidence="2">SH1</strain>
    </source>
</reference>
<dbReference type="Proteomes" id="UP000783686">
    <property type="component" value="Unassembled WGS sequence"/>
</dbReference>
<name>A0A811LLG6_9BILA</name>
<feature type="compositionally biased region" description="Low complexity" evidence="1">
    <location>
        <begin position="73"/>
        <end position="94"/>
    </location>
</feature>
<dbReference type="EMBL" id="CAJFDH010000006">
    <property type="protein sequence ID" value="CAD5227768.1"/>
    <property type="molecule type" value="Genomic_DNA"/>
</dbReference>
<feature type="region of interest" description="Disordered" evidence="1">
    <location>
        <begin position="1"/>
        <end position="181"/>
    </location>
</feature>
<feature type="compositionally biased region" description="Basic and acidic residues" evidence="1">
    <location>
        <begin position="361"/>
        <end position="374"/>
    </location>
</feature>
<feature type="compositionally biased region" description="Basic and acidic residues" evidence="1">
    <location>
        <begin position="146"/>
        <end position="165"/>
    </location>
</feature>
<feature type="compositionally biased region" description="Basic and acidic residues" evidence="1">
    <location>
        <begin position="106"/>
        <end position="116"/>
    </location>
</feature>
<dbReference type="AlphaFoldDB" id="A0A811LLG6"/>
<dbReference type="Pfam" id="PF04004">
    <property type="entry name" value="Leo1"/>
    <property type="match status" value="1"/>
</dbReference>
<keyword evidence="3" id="KW-1185">Reference proteome</keyword>
<evidence type="ECO:0008006" key="4">
    <source>
        <dbReference type="Google" id="ProtNLM"/>
    </source>
</evidence>
<dbReference type="InterPro" id="IPR007149">
    <property type="entry name" value="Leo1"/>
</dbReference>
<dbReference type="OrthoDB" id="20844at2759"/>
<feature type="region of interest" description="Disordered" evidence="1">
    <location>
        <begin position="419"/>
        <end position="480"/>
    </location>
</feature>
<feature type="compositionally biased region" description="Basic and acidic residues" evidence="1">
    <location>
        <begin position="438"/>
        <end position="451"/>
    </location>
</feature>
<dbReference type="Proteomes" id="UP000614601">
    <property type="component" value="Unassembled WGS sequence"/>
</dbReference>
<sequence>MVFQAREDDSSDNDSSPEGQQQRDSSDDSDDSSSNASNNDEEEERQPKKAASKSSDDSDEDEEVPEPKKKLAPDSSDSNASSPARPGTKSPDSSKSSDKEDSDNEVGEKGDQKDKSDEEEDAPVVKTKTDEIFGNALTSSDEEEGEDKKGKTEPTDEDSQRRLEAMRQLSASSDEEEGPRRQIMELRDSYPKMNINLGNTEPVFFRPPNFLSIEPKPFNSHPEAYQREVDDDEIIDEEGRARLKLRIENTIRWRWVKDPKTGEYKKQSNAKIVKWSDGTMSMYLGSEIFEVQKQDCMPNMHLYTRVGPALQAQKVFKSKYTFRPHSTDTVTHRKLTMNMADKSNKGPKVKMFTEVGMNPEQQRKEMVKKEEESLRAAARRSAQQRKVRERAREVGLTSGFIEGDDSGDDNDIGAIKKSFKHRSGYNNPYYSDDSEEDERSRKVLREAKIIDSDSDDNDASTSKKERKKHRILESDDEDDD</sequence>
<dbReference type="GO" id="GO:0006368">
    <property type="term" value="P:transcription elongation by RNA polymerase II"/>
    <property type="evidence" value="ECO:0007669"/>
    <property type="project" value="InterPro"/>
</dbReference>
<dbReference type="GO" id="GO:1990269">
    <property type="term" value="F:RNA polymerase II C-terminal domain phosphoserine binding"/>
    <property type="evidence" value="ECO:0007669"/>
    <property type="project" value="TreeGrafter"/>
</dbReference>
<dbReference type="EMBL" id="CAJFCW020000006">
    <property type="protein sequence ID" value="CAG9123610.1"/>
    <property type="molecule type" value="Genomic_DNA"/>
</dbReference>
<gene>
    <name evidence="2" type="ORF">BOKJ2_LOCUS12338</name>
</gene>
<dbReference type="PANTHER" id="PTHR23146:SF0">
    <property type="entry name" value="RNA POLYMERASE-ASSOCIATED PROTEIN LEO1"/>
    <property type="match status" value="1"/>
</dbReference>
<organism evidence="2 3">
    <name type="scientific">Bursaphelenchus okinawaensis</name>
    <dbReference type="NCBI Taxonomy" id="465554"/>
    <lineage>
        <taxon>Eukaryota</taxon>
        <taxon>Metazoa</taxon>
        <taxon>Ecdysozoa</taxon>
        <taxon>Nematoda</taxon>
        <taxon>Chromadorea</taxon>
        <taxon>Rhabditida</taxon>
        <taxon>Tylenchina</taxon>
        <taxon>Tylenchomorpha</taxon>
        <taxon>Aphelenchoidea</taxon>
        <taxon>Aphelenchoididae</taxon>
        <taxon>Bursaphelenchus</taxon>
    </lineage>
</organism>
<proteinExistence type="predicted"/>
<dbReference type="GO" id="GO:0032968">
    <property type="term" value="P:positive regulation of transcription elongation by RNA polymerase II"/>
    <property type="evidence" value="ECO:0007669"/>
    <property type="project" value="TreeGrafter"/>
</dbReference>
<protein>
    <recommendedName>
        <fullName evidence="4">RNA polymerase-associated protein LEO1</fullName>
    </recommendedName>
</protein>
<feature type="region of interest" description="Disordered" evidence="1">
    <location>
        <begin position="358"/>
        <end position="392"/>
    </location>
</feature>
<dbReference type="PANTHER" id="PTHR23146">
    <property type="entry name" value="LEO1 PROTEIN"/>
    <property type="match status" value="1"/>
</dbReference>
<evidence type="ECO:0000313" key="3">
    <source>
        <dbReference type="Proteomes" id="UP000614601"/>
    </source>
</evidence>
<comment type="caution">
    <text evidence="2">The sequence shown here is derived from an EMBL/GenBank/DDBJ whole genome shotgun (WGS) entry which is preliminary data.</text>
</comment>
<dbReference type="GO" id="GO:0016593">
    <property type="term" value="C:Cdc73/Paf1 complex"/>
    <property type="evidence" value="ECO:0007669"/>
    <property type="project" value="InterPro"/>
</dbReference>